<evidence type="ECO:0000256" key="1">
    <source>
        <dbReference type="SAM" id="MobiDB-lite"/>
    </source>
</evidence>
<dbReference type="GO" id="GO:0042799">
    <property type="term" value="F:histone H4K20 methyltransferase activity"/>
    <property type="evidence" value="ECO:0007669"/>
    <property type="project" value="TreeGrafter"/>
</dbReference>
<sequence length="765" mass="84544">MQAYLPDAGFEYVVTHRYRTARLQRLQFLNTMSDEARFSAHLIPGRSDLCVMAVRSFQPDDIITYCTAALKDLTHQEDQALREEAAEAREADLRDGHLRPQRDFSIIRSSRRKCSQLLLGPARFINHDCRPNAEFRRSGHILTIRCIRPIQCNEEITTYYGDNYFEWQNKECMCATCERLGQGFYAQLRPALPKPAADLETRRDTNQCQDVPHHEDARRMLRSASARTAAAKESVSTSAQTIAFQVDPDASGPVCECATCHAQFRAPEKWWTPDECARCERHYKLFKCDWPHRKPRENPAEQTSSSRAPKRSSKLVDKPPRLPKKARHTSNAQLSSSPVKLSPVHEKPLESSSESDSLSTASSPSSRHDLSTDQDQAHRIPTPPAPRILGHGASTDVLAAYWGAPEGERKRRRRPTNMSLTLLSNRAVLDESKQPLSSSHSSRKTRSQDSSPYDKRTAHVPPVSRSKCKSSLPSSLQTAASPNGGFESKHMPNVPLQCSRNMMECSEAEAQVQDMRTAAGQGPECKSVSVHEHESKPLVKQRANAGLERASGSESNSASASKCTLECNDVTKSQSKSSVHQHNTTSDNASDPGQRKSSPKIATQGPERTSVLNLALFWSGGVEGRTRRQARQAHLCRRTPPPSPGSPQARTDAPMSSASTPYQIKQESCPATPEPPAPCLQRSPEETLSYPSTHAPSLIHSNCQPTVVPPGAPVRQPVRRNLRWGSGKTSTSRPPTQAAPLRVAWPSLMKAEPSGPITSASQHTS</sequence>
<feature type="compositionally biased region" description="Low complexity" evidence="1">
    <location>
        <begin position="351"/>
        <end position="365"/>
    </location>
</feature>
<gene>
    <name evidence="3" type="ORF">MGL_1066</name>
</gene>
<accession>A8PWC1</accession>
<feature type="compositionally biased region" description="Polar residues" evidence="1">
    <location>
        <begin position="646"/>
        <end position="666"/>
    </location>
</feature>
<dbReference type="EMBL" id="AAYY01000003">
    <property type="protein sequence ID" value="EDP44584.1"/>
    <property type="molecule type" value="Genomic_DNA"/>
</dbReference>
<dbReference type="OMA" id="KECMCAT"/>
<dbReference type="OrthoDB" id="6627536at2759"/>
<keyword evidence="4" id="KW-1185">Reference proteome</keyword>
<dbReference type="KEGG" id="mgl:MGL_1066"/>
<dbReference type="SUPFAM" id="SSF82199">
    <property type="entry name" value="SET domain"/>
    <property type="match status" value="1"/>
</dbReference>
<dbReference type="PANTHER" id="PTHR12977">
    <property type="entry name" value="SUPPRESSOR OF VARIEGATION 4-20-RELATED"/>
    <property type="match status" value="1"/>
</dbReference>
<dbReference type="InterPro" id="IPR001214">
    <property type="entry name" value="SET_dom"/>
</dbReference>
<dbReference type="InParanoid" id="A8PWC1"/>
<dbReference type="PROSITE" id="PS50280">
    <property type="entry name" value="SET"/>
    <property type="match status" value="1"/>
</dbReference>
<dbReference type="Proteomes" id="UP000008837">
    <property type="component" value="Unassembled WGS sequence"/>
</dbReference>
<dbReference type="GeneID" id="5856103"/>
<dbReference type="PANTHER" id="PTHR12977:SF4">
    <property type="entry name" value="HISTONE-LYSINE N-METHYLTRANSFERASE KMT5B"/>
    <property type="match status" value="1"/>
</dbReference>
<dbReference type="InterPro" id="IPR039977">
    <property type="entry name" value="Suv4-20/Set9"/>
</dbReference>
<dbReference type="Pfam" id="PF00856">
    <property type="entry name" value="SET"/>
    <property type="match status" value="1"/>
</dbReference>
<feature type="compositionally biased region" description="Low complexity" evidence="1">
    <location>
        <begin position="550"/>
        <end position="561"/>
    </location>
</feature>
<dbReference type="GO" id="GO:0005634">
    <property type="term" value="C:nucleus"/>
    <property type="evidence" value="ECO:0007669"/>
    <property type="project" value="TreeGrafter"/>
</dbReference>
<evidence type="ECO:0000313" key="3">
    <source>
        <dbReference type="EMBL" id="EDP44584.1"/>
    </source>
</evidence>
<feature type="region of interest" description="Disordered" evidence="1">
    <location>
        <begin position="291"/>
        <end position="392"/>
    </location>
</feature>
<evidence type="ECO:0000259" key="2">
    <source>
        <dbReference type="PROSITE" id="PS50280"/>
    </source>
</evidence>
<dbReference type="STRING" id="425265.A8PWC1"/>
<proteinExistence type="predicted"/>
<feature type="region of interest" description="Disordered" evidence="1">
    <location>
        <begin position="624"/>
        <end position="694"/>
    </location>
</feature>
<reference evidence="3 4" key="1">
    <citation type="journal article" date="2007" name="Proc. Natl. Acad. Sci. U.S.A.">
        <title>Dandruff-associated Malassezia genomes reveal convergent and divergent virulence traits shared with plant and human fungal pathogens.</title>
        <authorList>
            <person name="Xu J."/>
            <person name="Saunders C.W."/>
            <person name="Hu P."/>
            <person name="Grant R.A."/>
            <person name="Boekhout T."/>
            <person name="Kuramae E.E."/>
            <person name="Kronstad J.W."/>
            <person name="Deangelis Y.M."/>
            <person name="Reeder N.L."/>
            <person name="Johnstone K.R."/>
            <person name="Leland M."/>
            <person name="Fieno A.M."/>
            <person name="Begley W.M."/>
            <person name="Sun Y."/>
            <person name="Lacey M.P."/>
            <person name="Chaudhary T."/>
            <person name="Keough T."/>
            <person name="Chu L."/>
            <person name="Sears R."/>
            <person name="Yuan B."/>
            <person name="Dawson T.L.Jr."/>
        </authorList>
    </citation>
    <scope>NUCLEOTIDE SEQUENCE [LARGE SCALE GENOMIC DNA]</scope>
    <source>
        <strain evidence="4">ATCC MYA-4612 / CBS 7966</strain>
    </source>
</reference>
<feature type="domain" description="SET" evidence="2">
    <location>
        <begin position="24"/>
        <end position="161"/>
    </location>
</feature>
<feature type="compositionally biased region" description="Basic residues" evidence="1">
    <location>
        <begin position="627"/>
        <end position="637"/>
    </location>
</feature>
<dbReference type="SMART" id="SM00317">
    <property type="entry name" value="SET"/>
    <property type="match status" value="1"/>
</dbReference>
<feature type="compositionally biased region" description="Basic and acidic residues" evidence="1">
    <location>
        <begin position="366"/>
        <end position="378"/>
    </location>
</feature>
<dbReference type="InterPro" id="IPR046341">
    <property type="entry name" value="SET_dom_sf"/>
</dbReference>
<feature type="compositionally biased region" description="Polar residues" evidence="1">
    <location>
        <begin position="570"/>
        <end position="591"/>
    </location>
</feature>
<protein>
    <recommendedName>
        <fullName evidence="2">SET domain-containing protein</fullName>
    </recommendedName>
</protein>
<dbReference type="VEuPathDB" id="FungiDB:MGL_1066"/>
<comment type="caution">
    <text evidence="3">The sequence shown here is derived from an EMBL/GenBank/DDBJ whole genome shotgun (WGS) entry which is preliminary data.</text>
</comment>
<feature type="region of interest" description="Disordered" evidence="1">
    <location>
        <begin position="707"/>
        <end position="740"/>
    </location>
</feature>
<evidence type="ECO:0000313" key="4">
    <source>
        <dbReference type="Proteomes" id="UP000008837"/>
    </source>
</evidence>
<name>A8PWC1_MALGO</name>
<feature type="region of interest" description="Disordered" evidence="1">
    <location>
        <begin position="407"/>
        <end position="493"/>
    </location>
</feature>
<organism evidence="3 4">
    <name type="scientific">Malassezia globosa (strain ATCC MYA-4612 / CBS 7966)</name>
    <name type="common">Dandruff-associated fungus</name>
    <dbReference type="NCBI Taxonomy" id="425265"/>
    <lineage>
        <taxon>Eukaryota</taxon>
        <taxon>Fungi</taxon>
        <taxon>Dikarya</taxon>
        <taxon>Basidiomycota</taxon>
        <taxon>Ustilaginomycotina</taxon>
        <taxon>Malasseziomycetes</taxon>
        <taxon>Malasseziales</taxon>
        <taxon>Malasseziaceae</taxon>
        <taxon>Malassezia</taxon>
    </lineage>
</organism>
<dbReference type="Gene3D" id="2.170.270.10">
    <property type="entry name" value="SET domain"/>
    <property type="match status" value="1"/>
</dbReference>
<feature type="compositionally biased region" description="Polar residues" evidence="1">
    <location>
        <begin position="329"/>
        <end position="339"/>
    </location>
</feature>
<feature type="region of interest" description="Disordered" evidence="1">
    <location>
        <begin position="513"/>
        <end position="607"/>
    </location>
</feature>
<dbReference type="AlphaFoldDB" id="A8PWC1"/>
<dbReference type="RefSeq" id="XP_001731798.1">
    <property type="nucleotide sequence ID" value="XM_001731746.1"/>
</dbReference>